<sequence>MPITPQHKMQLTTLVSFLIIASTSTVSAATTGFRPKYYRLEGLIPRDALALALAYSPDNNPSQRCIISNANPPSSIAIGWSKYDHASGCPHKCCKLNYYGNACVGHKSSDSTEACCTIDPNSPQLLHNPKTSNEYKDPQPETSTPPCKMTNTCVPISTGPKTPARPPCARTNSCKPPT</sequence>
<protein>
    <recommendedName>
        <fullName evidence="5">Hydrophobin</fullName>
    </recommendedName>
</protein>
<gene>
    <name evidence="3" type="ORF">MYCFIDRAFT_176559</name>
</gene>
<feature type="region of interest" description="Disordered" evidence="1">
    <location>
        <begin position="126"/>
        <end position="178"/>
    </location>
</feature>
<name>M2ZQC7_PSEFD</name>
<dbReference type="EMBL" id="KB446560">
    <property type="protein sequence ID" value="EME81254.1"/>
    <property type="molecule type" value="Genomic_DNA"/>
</dbReference>
<dbReference type="Proteomes" id="UP000016932">
    <property type="component" value="Unassembled WGS sequence"/>
</dbReference>
<keyword evidence="4" id="KW-1185">Reference proteome</keyword>
<dbReference type="VEuPathDB" id="FungiDB:MYCFIDRAFT_176559"/>
<feature type="chain" id="PRO_5004031007" description="Hydrophobin" evidence="2">
    <location>
        <begin position="29"/>
        <end position="178"/>
    </location>
</feature>
<organism evidence="3 4">
    <name type="scientific">Pseudocercospora fijiensis (strain CIRAD86)</name>
    <name type="common">Black leaf streak disease fungus</name>
    <name type="synonym">Mycosphaerella fijiensis</name>
    <dbReference type="NCBI Taxonomy" id="383855"/>
    <lineage>
        <taxon>Eukaryota</taxon>
        <taxon>Fungi</taxon>
        <taxon>Dikarya</taxon>
        <taxon>Ascomycota</taxon>
        <taxon>Pezizomycotina</taxon>
        <taxon>Dothideomycetes</taxon>
        <taxon>Dothideomycetidae</taxon>
        <taxon>Mycosphaerellales</taxon>
        <taxon>Mycosphaerellaceae</taxon>
        <taxon>Pseudocercospora</taxon>
    </lineage>
</organism>
<accession>M2ZQC7</accession>
<feature type="compositionally biased region" description="Polar residues" evidence="1">
    <location>
        <begin position="140"/>
        <end position="155"/>
    </location>
</feature>
<dbReference type="KEGG" id="pfj:MYCFIDRAFT_176559"/>
<evidence type="ECO:0008006" key="5">
    <source>
        <dbReference type="Google" id="ProtNLM"/>
    </source>
</evidence>
<evidence type="ECO:0000313" key="3">
    <source>
        <dbReference type="EMBL" id="EME81254.1"/>
    </source>
</evidence>
<dbReference type="GeneID" id="19333578"/>
<reference evidence="3 4" key="1">
    <citation type="journal article" date="2012" name="PLoS Pathog.">
        <title>Diverse lifestyles and strategies of plant pathogenesis encoded in the genomes of eighteen Dothideomycetes fungi.</title>
        <authorList>
            <person name="Ohm R.A."/>
            <person name="Feau N."/>
            <person name="Henrissat B."/>
            <person name="Schoch C.L."/>
            <person name="Horwitz B.A."/>
            <person name="Barry K.W."/>
            <person name="Condon B.J."/>
            <person name="Copeland A.C."/>
            <person name="Dhillon B."/>
            <person name="Glaser F."/>
            <person name="Hesse C.N."/>
            <person name="Kosti I."/>
            <person name="LaButti K."/>
            <person name="Lindquist E.A."/>
            <person name="Lucas S."/>
            <person name="Salamov A.A."/>
            <person name="Bradshaw R.E."/>
            <person name="Ciuffetti L."/>
            <person name="Hamelin R.C."/>
            <person name="Kema G.H.J."/>
            <person name="Lawrence C."/>
            <person name="Scott J.A."/>
            <person name="Spatafora J.W."/>
            <person name="Turgeon B.G."/>
            <person name="de Wit P.J.G.M."/>
            <person name="Zhong S."/>
            <person name="Goodwin S.B."/>
            <person name="Grigoriev I.V."/>
        </authorList>
    </citation>
    <scope>NUCLEOTIDE SEQUENCE [LARGE SCALE GENOMIC DNA]</scope>
    <source>
        <strain evidence="3 4">CIRAD86</strain>
    </source>
</reference>
<dbReference type="HOGENOM" id="CLU_1511230_0_0_1"/>
<evidence type="ECO:0000256" key="1">
    <source>
        <dbReference type="SAM" id="MobiDB-lite"/>
    </source>
</evidence>
<keyword evidence="2" id="KW-0732">Signal</keyword>
<proteinExistence type="predicted"/>
<evidence type="ECO:0000256" key="2">
    <source>
        <dbReference type="SAM" id="SignalP"/>
    </source>
</evidence>
<dbReference type="RefSeq" id="XP_007928488.1">
    <property type="nucleotide sequence ID" value="XM_007930297.1"/>
</dbReference>
<feature type="signal peptide" evidence="2">
    <location>
        <begin position="1"/>
        <end position="28"/>
    </location>
</feature>
<evidence type="ECO:0000313" key="4">
    <source>
        <dbReference type="Proteomes" id="UP000016932"/>
    </source>
</evidence>
<dbReference type="AlphaFoldDB" id="M2ZQC7"/>